<dbReference type="SUPFAM" id="SSF51735">
    <property type="entry name" value="NAD(P)-binding Rossmann-fold domains"/>
    <property type="match status" value="1"/>
</dbReference>
<dbReference type="InterPro" id="IPR036291">
    <property type="entry name" value="NAD(P)-bd_dom_sf"/>
</dbReference>
<dbReference type="PANTHER" id="PTHR44196">
    <property type="entry name" value="DEHYDROGENASE/REDUCTASE SDR FAMILY MEMBER 7B"/>
    <property type="match status" value="1"/>
</dbReference>
<dbReference type="NCBIfam" id="NF005495">
    <property type="entry name" value="PRK07109.1"/>
    <property type="match status" value="1"/>
</dbReference>
<feature type="region of interest" description="Disordered" evidence="3">
    <location>
        <begin position="907"/>
        <end position="989"/>
    </location>
</feature>
<dbReference type="STRING" id="260086.SAMN05216207_10357"/>
<evidence type="ECO:0000313" key="5">
    <source>
        <dbReference type="EMBL" id="SFO18587.1"/>
    </source>
</evidence>
<dbReference type="Gene3D" id="3.40.50.720">
    <property type="entry name" value="NAD(P)-binding Rossmann-like Domain"/>
    <property type="match status" value="1"/>
</dbReference>
<dbReference type="InterPro" id="IPR011613">
    <property type="entry name" value="GH15-like"/>
</dbReference>
<feature type="domain" description="Ketoreductase" evidence="4">
    <location>
        <begin position="651"/>
        <end position="837"/>
    </location>
</feature>
<reference evidence="5 6" key="1">
    <citation type="submission" date="2016-10" db="EMBL/GenBank/DDBJ databases">
        <authorList>
            <person name="de Groot N.N."/>
        </authorList>
    </citation>
    <scope>NUCLEOTIDE SEQUENCE [LARGE SCALE GENOMIC DNA]</scope>
    <source>
        <strain evidence="5 6">CGMCC 4.1877</strain>
    </source>
</reference>
<evidence type="ECO:0000256" key="1">
    <source>
        <dbReference type="ARBA" id="ARBA00006484"/>
    </source>
</evidence>
<dbReference type="EMBL" id="FOUY01000035">
    <property type="protein sequence ID" value="SFO18587.1"/>
    <property type="molecule type" value="Genomic_DNA"/>
</dbReference>
<name>A0A1I5F4D3_PSUAM</name>
<proteinExistence type="inferred from homology"/>
<dbReference type="Pfam" id="PF00723">
    <property type="entry name" value="Glyco_hydro_15"/>
    <property type="match status" value="1"/>
</dbReference>
<dbReference type="RefSeq" id="WP_245773803.1">
    <property type="nucleotide sequence ID" value="NZ_FOUY01000035.1"/>
</dbReference>
<dbReference type="SUPFAM" id="SSF48208">
    <property type="entry name" value="Six-hairpin glycosidases"/>
    <property type="match status" value="1"/>
</dbReference>
<dbReference type="Gene3D" id="1.50.10.10">
    <property type="match status" value="1"/>
</dbReference>
<dbReference type="PROSITE" id="PS00061">
    <property type="entry name" value="ADH_SHORT"/>
    <property type="match status" value="1"/>
</dbReference>
<dbReference type="AlphaFoldDB" id="A0A1I5F4D3"/>
<dbReference type="GO" id="GO:0005975">
    <property type="term" value="P:carbohydrate metabolic process"/>
    <property type="evidence" value="ECO:0007669"/>
    <property type="project" value="InterPro"/>
</dbReference>
<dbReference type="Proteomes" id="UP000199614">
    <property type="component" value="Unassembled WGS sequence"/>
</dbReference>
<dbReference type="InterPro" id="IPR045582">
    <property type="entry name" value="Trehalase-like_N"/>
</dbReference>
<dbReference type="PANTHER" id="PTHR44196:SF1">
    <property type="entry name" value="DEHYDROGENASE_REDUCTASE SDR FAMILY MEMBER 7B"/>
    <property type="match status" value="1"/>
</dbReference>
<comment type="similarity">
    <text evidence="1">Belongs to the short-chain dehydrogenases/reductases (SDR) family.</text>
</comment>
<feature type="compositionally biased region" description="Basic and acidic residues" evidence="3">
    <location>
        <begin position="913"/>
        <end position="923"/>
    </location>
</feature>
<dbReference type="InterPro" id="IPR002347">
    <property type="entry name" value="SDR_fam"/>
</dbReference>
<dbReference type="PRINTS" id="PR00081">
    <property type="entry name" value="GDHRDH"/>
</dbReference>
<dbReference type="InterPro" id="IPR057326">
    <property type="entry name" value="KR_dom"/>
</dbReference>
<feature type="region of interest" description="Disordered" evidence="3">
    <location>
        <begin position="598"/>
        <end position="632"/>
    </location>
</feature>
<dbReference type="SMART" id="SM00822">
    <property type="entry name" value="PKS_KR"/>
    <property type="match status" value="1"/>
</dbReference>
<dbReference type="Pfam" id="PF19291">
    <property type="entry name" value="TREH_N"/>
    <property type="match status" value="1"/>
</dbReference>
<keyword evidence="2" id="KW-0560">Oxidoreductase</keyword>
<accession>A0A1I5F4D3</accession>
<gene>
    <name evidence="5" type="ORF">SAMN05216207_10357</name>
</gene>
<feature type="compositionally biased region" description="Gly residues" evidence="3">
    <location>
        <begin position="934"/>
        <end position="973"/>
    </location>
</feature>
<feature type="compositionally biased region" description="Basic and acidic residues" evidence="3">
    <location>
        <begin position="974"/>
        <end position="988"/>
    </location>
</feature>
<sequence length="1053" mass="110644">MSRDQAGAPPDRCPEAWPHVLREYAMLADGERGALVGPRGEIAWLCAPRWDSAAVFSALLGGPGHYVVQPVGTFVWGGYYETGTLIWRCRWVVGSAVVECREALAFPGDPGRLTLLRRVTAVAGDARVRVALDPRAGFGAAGLRELRRDCGSDADRGMHADRGTHAERGIGDTAGTWHGRVGALYLRWQGGGRVQVLESPDGWPVLSTLLDLAHGETHDLVLELGDGPLPSEPARAGQQWRATEAAWARASAPAGARMSTSAAPRDASRAVAVLRGLTSSSGGMVAAATTSLPERFRAGRNYDYRYVWVRDQCYAGLAAAAAGVDELLDDAVRFLTERLLADGPALAPAYTARGGRVPDESPLDLPGYPGSDARTGNHVNAQFQLDAFGEILLLLAAAARRDRLDTDARRAAEVAVAAIERRWNEPDAGVWELDDRRWTHSRLLCVAGLRAIAADPATRSFHGAVPGGPDRLALADRLLADTAAHATHPSGRWQRSPGDPRLDGSLLLAGLRGAVPADDPRTVATVAAYLAELTGEGYAYRFRHDERPLGDPEGAFLLCNFLVAMAAGQQGDRGHRRALPRPRPVRVRPAGAVLRGVRRGAAPAARQPAAGVRARPAARGGRPAGPRPAGYGATAVAGVNGDEQKEARMATTVVVTGASAGIGRAVARCFAGRGACVALLARGEAGLAGAARDVERAGGRALPIPVDVADAAAVDEAASAVERDAGPIDVWVNSAFASVFAPFDEITPEEFRRVTEVTYLGFVHGTRAALDRMKPRDAGVIVQVGSALGLRSVPLQSAYCGAKHAINGFTSSVQVELRHERSGVAVTVVQMPAVNTPQFSWVRSRLPRQPQPVPPIYQPEVAARAVLFAADHPRRKQYRVGTSTVATVLGEKLASPLLDRYLARTGYAAQQTDRPRDPGRRDNLWAPVDDGPGTTDGSGSGGGSSGGGGGRSSGGRGGSGRGGDGSGGSGGGDHGAHGEFDARSRTRDPQLWWTRHRGIVAATLAGAGAGAVALTAGLRTRARPRGPRPARPTRSARPAGRSAGPARPPRCLR</sequence>
<dbReference type="InterPro" id="IPR012341">
    <property type="entry name" value="6hp_glycosidase-like_sf"/>
</dbReference>
<evidence type="ECO:0000256" key="2">
    <source>
        <dbReference type="ARBA" id="ARBA00023002"/>
    </source>
</evidence>
<feature type="compositionally biased region" description="Low complexity" evidence="3">
    <location>
        <begin position="1032"/>
        <end position="1045"/>
    </location>
</feature>
<dbReference type="InterPro" id="IPR008928">
    <property type="entry name" value="6-hairpin_glycosidase_sf"/>
</dbReference>
<dbReference type="GO" id="GO:0016491">
    <property type="term" value="F:oxidoreductase activity"/>
    <property type="evidence" value="ECO:0007669"/>
    <property type="project" value="UniProtKB-KW"/>
</dbReference>
<evidence type="ECO:0000259" key="4">
    <source>
        <dbReference type="SMART" id="SM00822"/>
    </source>
</evidence>
<feature type="compositionally biased region" description="Low complexity" evidence="3">
    <location>
        <begin position="598"/>
        <end position="621"/>
    </location>
</feature>
<protein>
    <submittedName>
        <fullName evidence="5">Short-chain dehydrogenase</fullName>
    </submittedName>
</protein>
<dbReference type="GO" id="GO:0016020">
    <property type="term" value="C:membrane"/>
    <property type="evidence" value="ECO:0007669"/>
    <property type="project" value="TreeGrafter"/>
</dbReference>
<organism evidence="5 6">
    <name type="scientific">Pseudonocardia ammonioxydans</name>
    <dbReference type="NCBI Taxonomy" id="260086"/>
    <lineage>
        <taxon>Bacteria</taxon>
        <taxon>Bacillati</taxon>
        <taxon>Actinomycetota</taxon>
        <taxon>Actinomycetes</taxon>
        <taxon>Pseudonocardiales</taxon>
        <taxon>Pseudonocardiaceae</taxon>
        <taxon>Pseudonocardia</taxon>
    </lineage>
</organism>
<evidence type="ECO:0000313" key="6">
    <source>
        <dbReference type="Proteomes" id="UP000199614"/>
    </source>
</evidence>
<dbReference type="InterPro" id="IPR020904">
    <property type="entry name" value="Sc_DH/Rdtase_CS"/>
</dbReference>
<feature type="region of interest" description="Disordered" evidence="3">
    <location>
        <begin position="1015"/>
        <end position="1053"/>
    </location>
</feature>
<keyword evidence="6" id="KW-1185">Reference proteome</keyword>
<dbReference type="Pfam" id="PF00106">
    <property type="entry name" value="adh_short"/>
    <property type="match status" value="1"/>
</dbReference>
<evidence type="ECO:0000256" key="3">
    <source>
        <dbReference type="SAM" id="MobiDB-lite"/>
    </source>
</evidence>